<evidence type="ECO:0008006" key="4">
    <source>
        <dbReference type="Google" id="ProtNLM"/>
    </source>
</evidence>
<sequence>MMKFNQLFVTLTATDNQEYGYRIPFSSGLNIIRGDNSSGKSTLVNSLIYSLGMEEIIGSKGNASLPYALKDRFDLNGDNKSIIGSTVYLELENQLGKVITLKRAIKSSEVDTKLVQIIEGAYLTNPSMNTLKSRYTFLHDGGSAQDEEKGFFAYLEKFLGLNLPRISDNKGKEAKLYLQSVFSAILVEQKRGWTDYIANIPYYGISAMREKVAGFLLDLDVFRNAKDLNELQSKRSKVMTLWSELVSEVKISTESKYLSVSGLSKTPSIDFDPRLVFITERNGAEAQSFELVKKGLQNGMQVIIQNEASQFSGESSDLIKEIELVQNRVDELLTMQSMCSSQIKINESQRSQYIENLTSIEDDLRSNKLTEKLVKFGADETDLDFVKGKCHTCLNPIDDILISPDSMAMPMSLQENIVHLSNQKKMISSLLGGLNKNIERDQGQLLTINKELVKTSKELTSLKRDIKSTTNIKEADIRRKINIENRLEELNKLEEMLEKSLQSLVKLSAKYKELNASILELSKSSFSPDDMYKIRDFSYEFKILARTFGYRSAVVDEIEVKPQTLLPYLKDLELREQVDTPSELKDKNSASNTDIKSDSSASDFVRLIWSYLIALYKTSAKAGGNHPSLILFDEPAQHSMSTKSVNQLLKTLSTTKGLQSIIVASFDENDDNYAVSIAGLETSSFVTKRLPRKIITKL</sequence>
<dbReference type="AlphaFoldDB" id="A4C9X8"/>
<dbReference type="SUPFAM" id="SSF52540">
    <property type="entry name" value="P-loop containing nucleoside triphosphate hydrolases"/>
    <property type="match status" value="1"/>
</dbReference>
<name>A4C9X8_9GAMM</name>
<dbReference type="PANTHER" id="PTHR32114:SF2">
    <property type="entry name" value="ABC TRANSPORTER ABCH.3"/>
    <property type="match status" value="1"/>
</dbReference>
<reference evidence="2 3" key="1">
    <citation type="submission" date="2006-02" db="EMBL/GenBank/DDBJ databases">
        <authorList>
            <person name="Moran M.A."/>
            <person name="Kjelleberg S."/>
            <person name="Egan S."/>
            <person name="Saunders N."/>
            <person name="Thomas T."/>
            <person name="Ferriera S."/>
            <person name="Johnson J."/>
            <person name="Kravitz S."/>
            <person name="Halpern A."/>
            <person name="Remington K."/>
            <person name="Beeson K."/>
            <person name="Tran B."/>
            <person name="Rogers Y.-H."/>
            <person name="Friedman R."/>
            <person name="Venter J.C."/>
        </authorList>
    </citation>
    <scope>NUCLEOTIDE SEQUENCE [LARGE SCALE GENOMIC DNA]</scope>
    <source>
        <strain evidence="2 3">D2</strain>
    </source>
</reference>
<dbReference type="EMBL" id="AAOH01000004">
    <property type="protein sequence ID" value="EAR28186.1"/>
    <property type="molecule type" value="Genomic_DNA"/>
</dbReference>
<evidence type="ECO:0000313" key="2">
    <source>
        <dbReference type="EMBL" id="EAR28186.1"/>
    </source>
</evidence>
<evidence type="ECO:0000256" key="1">
    <source>
        <dbReference type="SAM" id="Coils"/>
    </source>
</evidence>
<gene>
    <name evidence="2" type="ORF">PTD2_20262</name>
</gene>
<dbReference type="Proteomes" id="UP000006201">
    <property type="component" value="Unassembled WGS sequence"/>
</dbReference>
<protein>
    <recommendedName>
        <fullName evidence="4">Rad50/SbcC-type AAA domain-containing protein</fullName>
    </recommendedName>
</protein>
<dbReference type="RefSeq" id="WP_009840018.1">
    <property type="nucleotide sequence ID" value="NZ_CH959301.1"/>
</dbReference>
<dbReference type="eggNOG" id="COG1196">
    <property type="taxonomic scope" value="Bacteria"/>
</dbReference>
<dbReference type="Gene3D" id="3.40.50.300">
    <property type="entry name" value="P-loop containing nucleotide triphosphate hydrolases"/>
    <property type="match status" value="1"/>
</dbReference>
<dbReference type="PANTHER" id="PTHR32114">
    <property type="entry name" value="ABC TRANSPORTER ABCH.3"/>
    <property type="match status" value="1"/>
</dbReference>
<evidence type="ECO:0000313" key="3">
    <source>
        <dbReference type="Proteomes" id="UP000006201"/>
    </source>
</evidence>
<dbReference type="HOGENOM" id="CLU_026279_0_0_6"/>
<dbReference type="InterPro" id="IPR027417">
    <property type="entry name" value="P-loop_NTPase"/>
</dbReference>
<dbReference type="STRING" id="87626.PTD2_20262"/>
<comment type="caution">
    <text evidence="2">The sequence shown here is derived from an EMBL/GenBank/DDBJ whole genome shotgun (WGS) entry which is preliminary data.</text>
</comment>
<proteinExistence type="predicted"/>
<organism evidence="2 3">
    <name type="scientific">Pseudoalteromonas tunicata D2</name>
    <dbReference type="NCBI Taxonomy" id="87626"/>
    <lineage>
        <taxon>Bacteria</taxon>
        <taxon>Pseudomonadati</taxon>
        <taxon>Pseudomonadota</taxon>
        <taxon>Gammaproteobacteria</taxon>
        <taxon>Alteromonadales</taxon>
        <taxon>Pseudoalteromonadaceae</taxon>
        <taxon>Pseudoalteromonas</taxon>
    </lineage>
</organism>
<keyword evidence="3" id="KW-1185">Reference proteome</keyword>
<accession>A4C9X8</accession>
<feature type="coiled-coil region" evidence="1">
    <location>
        <begin position="473"/>
        <end position="524"/>
    </location>
</feature>
<keyword evidence="1" id="KW-0175">Coiled coil</keyword>